<dbReference type="Proteomes" id="UP000616151">
    <property type="component" value="Unassembled WGS sequence"/>
</dbReference>
<sequence>MTIATILPAVDTRSLVLREIEAGDWKALAHFMTQSAYQRHIAMRLRNEDDVKNFVTRQVARQGDERRHVFHLAAEDKSRGLAVGDGFIILGRGGLAEIGWGVAPALWGKGYGTEIGRALVGLAVERVGAARVWAKVMASNTASLKLARRIGLKHERSHPDYPAGHGRFEAVEFFAMAAEDYFDAAY</sequence>
<name>A0ACC5R0L4_9HYPH</name>
<gene>
    <name evidence="1" type="ORF">JHL16_07445</name>
</gene>
<reference evidence="1" key="1">
    <citation type="submission" date="2021-01" db="EMBL/GenBank/DDBJ databases">
        <authorList>
            <person name="Sun Q."/>
        </authorList>
    </citation>
    <scope>NUCLEOTIDE SEQUENCE</scope>
    <source>
        <strain evidence="1">YIM B02566</strain>
    </source>
</reference>
<accession>A0ACC5R0L4</accession>
<protein>
    <submittedName>
        <fullName evidence="1">GNAT family N-acetyltransferase</fullName>
    </submittedName>
</protein>
<comment type="caution">
    <text evidence="1">The sequence shown here is derived from an EMBL/GenBank/DDBJ whole genome shotgun (WGS) entry which is preliminary data.</text>
</comment>
<evidence type="ECO:0000313" key="2">
    <source>
        <dbReference type="Proteomes" id="UP000616151"/>
    </source>
</evidence>
<keyword evidence="2" id="KW-1185">Reference proteome</keyword>
<dbReference type="EMBL" id="JAENHL010000006">
    <property type="protein sequence ID" value="MBK1866186.1"/>
    <property type="molecule type" value="Genomic_DNA"/>
</dbReference>
<evidence type="ECO:0000313" key="1">
    <source>
        <dbReference type="EMBL" id="MBK1866186.1"/>
    </source>
</evidence>
<organism evidence="1 2">
    <name type="scientific">Taklimakanibacter albus</name>
    <dbReference type="NCBI Taxonomy" id="2800327"/>
    <lineage>
        <taxon>Bacteria</taxon>
        <taxon>Pseudomonadati</taxon>
        <taxon>Pseudomonadota</taxon>
        <taxon>Alphaproteobacteria</taxon>
        <taxon>Hyphomicrobiales</taxon>
        <taxon>Aestuariivirgaceae</taxon>
        <taxon>Taklimakanibacter</taxon>
    </lineage>
</organism>
<proteinExistence type="predicted"/>